<reference evidence="2" key="1">
    <citation type="submission" date="2018-06" db="EMBL/GenBank/DDBJ databases">
        <authorList>
            <person name="Zhirakovskaya E."/>
        </authorList>
    </citation>
    <scope>NUCLEOTIDE SEQUENCE</scope>
</reference>
<dbReference type="Gene3D" id="2.40.10.220">
    <property type="entry name" value="predicted glycosyltransferase like domains"/>
    <property type="match status" value="1"/>
</dbReference>
<evidence type="ECO:0000259" key="1">
    <source>
        <dbReference type="Pfam" id="PF07238"/>
    </source>
</evidence>
<dbReference type="GO" id="GO:0035438">
    <property type="term" value="F:cyclic-di-GMP binding"/>
    <property type="evidence" value="ECO:0007669"/>
    <property type="project" value="InterPro"/>
</dbReference>
<dbReference type="Pfam" id="PF07238">
    <property type="entry name" value="PilZ"/>
    <property type="match status" value="1"/>
</dbReference>
<sequence length="93" mass="10801">MSENSRQFPRKDIQIEVELHFLEENTRTVITRDMSEGGLFMRLKDPDHYPMGEIVNLHFKNPLDDFAETEKDAIIVRQTDNGIAVAFVEMGDF</sequence>
<proteinExistence type="predicted"/>
<protein>
    <recommendedName>
        <fullName evidence="1">PilZ domain-containing protein</fullName>
    </recommendedName>
</protein>
<organism evidence="2">
    <name type="scientific">hydrothermal vent metagenome</name>
    <dbReference type="NCBI Taxonomy" id="652676"/>
    <lineage>
        <taxon>unclassified sequences</taxon>
        <taxon>metagenomes</taxon>
        <taxon>ecological metagenomes</taxon>
    </lineage>
</organism>
<dbReference type="EMBL" id="UOFD01000013">
    <property type="protein sequence ID" value="VAW50424.1"/>
    <property type="molecule type" value="Genomic_DNA"/>
</dbReference>
<dbReference type="AlphaFoldDB" id="A0A3B0X3D2"/>
<name>A0A3B0X3D2_9ZZZZ</name>
<dbReference type="SUPFAM" id="SSF141371">
    <property type="entry name" value="PilZ domain-like"/>
    <property type="match status" value="1"/>
</dbReference>
<accession>A0A3B0X3D2</accession>
<evidence type="ECO:0000313" key="2">
    <source>
        <dbReference type="EMBL" id="VAW50424.1"/>
    </source>
</evidence>
<dbReference type="InterPro" id="IPR009875">
    <property type="entry name" value="PilZ_domain"/>
</dbReference>
<feature type="domain" description="PilZ" evidence="1">
    <location>
        <begin position="5"/>
        <end position="90"/>
    </location>
</feature>
<gene>
    <name evidence="2" type="ORF">MNBD_GAMMA06-1718</name>
</gene>